<dbReference type="EMBL" id="UGOB01000001">
    <property type="protein sequence ID" value="STX45367.1"/>
    <property type="molecule type" value="Genomic_DNA"/>
</dbReference>
<evidence type="ECO:0000313" key="5">
    <source>
        <dbReference type="Proteomes" id="UP000254476"/>
    </source>
</evidence>
<reference evidence="3 5" key="2">
    <citation type="submission" date="2018-06" db="EMBL/GenBank/DDBJ databases">
        <authorList>
            <consortium name="Pathogen Informatics"/>
            <person name="Doyle S."/>
        </authorList>
    </citation>
    <scope>NUCLEOTIDE SEQUENCE [LARGE SCALE GENOMIC DNA]</scope>
    <source>
        <strain evidence="3 5">NCTC12388</strain>
    </source>
</reference>
<organism evidence="3 5">
    <name type="scientific">Legionella gratiana</name>
    <dbReference type="NCBI Taxonomy" id="45066"/>
    <lineage>
        <taxon>Bacteria</taxon>
        <taxon>Pseudomonadati</taxon>
        <taxon>Pseudomonadota</taxon>
        <taxon>Gammaproteobacteria</taxon>
        <taxon>Legionellales</taxon>
        <taxon>Legionellaceae</taxon>
        <taxon>Legionella</taxon>
    </lineage>
</organism>
<feature type="region of interest" description="Disordered" evidence="1">
    <location>
        <begin position="30"/>
        <end position="52"/>
    </location>
</feature>
<evidence type="ECO:0000313" key="4">
    <source>
        <dbReference type="Proteomes" id="UP000054691"/>
    </source>
</evidence>
<gene>
    <name evidence="2" type="ORF">Lgra_3323</name>
    <name evidence="3" type="ORF">NCTC12388_02096</name>
</gene>
<accession>A0A378JEP5</accession>
<evidence type="ECO:0000313" key="3">
    <source>
        <dbReference type="EMBL" id="STX45367.1"/>
    </source>
</evidence>
<dbReference type="Pfam" id="PF09694">
    <property type="entry name" value="Gcw_chp"/>
    <property type="match status" value="1"/>
</dbReference>
<dbReference type="InterPro" id="IPR010239">
    <property type="entry name" value="CHP02001"/>
</dbReference>
<dbReference type="STRING" id="45066.Lgra_3323"/>
<dbReference type="AlphaFoldDB" id="A0A378JEP5"/>
<dbReference type="NCBIfam" id="TIGR02001">
    <property type="entry name" value="gcw_chp"/>
    <property type="match status" value="1"/>
</dbReference>
<evidence type="ECO:0000313" key="2">
    <source>
        <dbReference type="EMBL" id="KTD06546.1"/>
    </source>
</evidence>
<sequence>MERFVLKLFFLIFYLVTAVAFSAVESTANSSESETKSRSPSMRAEAQPETKPVKGKGIIDTFVDNITGTIDLTSNYVFRGLTQTENLPAVQGGFTYTTPIGLYATVWASNNKFIGTDINLEVDPGIGFYKEIKEDVNLDIAFYRYFFPSDKIWNYNEWIGQFNFKFLQFNFGYSDNVYNVNRTGVYYDGGINFTVPAKYLFNIEGINILALAGRYELPKDFPDEAGISYNNYTVVLSKDFKHYNLALQYSNTSERAFYLWYGGDKLVCTLTASF</sequence>
<dbReference type="EMBL" id="LNYE01000029">
    <property type="protein sequence ID" value="KTD06546.1"/>
    <property type="molecule type" value="Genomic_DNA"/>
</dbReference>
<dbReference type="OrthoDB" id="9793561at2"/>
<name>A0A378JEP5_9GAMM</name>
<dbReference type="Proteomes" id="UP000254476">
    <property type="component" value="Unassembled WGS sequence"/>
</dbReference>
<dbReference type="Proteomes" id="UP000054691">
    <property type="component" value="Unassembled WGS sequence"/>
</dbReference>
<keyword evidence="4" id="KW-1185">Reference proteome</keyword>
<evidence type="ECO:0000256" key="1">
    <source>
        <dbReference type="SAM" id="MobiDB-lite"/>
    </source>
</evidence>
<dbReference type="RefSeq" id="WP_058500282.1">
    <property type="nucleotide sequence ID" value="NZ_CAAAHW010000005.1"/>
</dbReference>
<protein>
    <submittedName>
        <fullName evidence="3">Bacterial protein of uncharacterized function (Gcw_chp)</fullName>
    </submittedName>
</protein>
<reference evidence="2 4" key="1">
    <citation type="submission" date="2015-11" db="EMBL/GenBank/DDBJ databases">
        <title>Genomic analysis of 38 Legionella species identifies large and diverse effector repertoires.</title>
        <authorList>
            <person name="Burstein D."/>
            <person name="Amaro F."/>
            <person name="Zusman T."/>
            <person name="Lifshitz Z."/>
            <person name="Cohen O."/>
            <person name="Gilbert J.A."/>
            <person name="Pupko T."/>
            <person name="Shuman H.A."/>
            <person name="Segal G."/>
        </authorList>
    </citation>
    <scope>NUCLEOTIDE SEQUENCE [LARGE SCALE GENOMIC DNA]</scope>
    <source>
        <strain evidence="2 4">Lyon 8420412</strain>
    </source>
</reference>
<proteinExistence type="predicted"/>